<protein>
    <recommendedName>
        <fullName evidence="1">Stage 0 sporulation protein A homolog</fullName>
    </recommendedName>
</protein>
<organism evidence="10 11">
    <name type="scientific">Candidatus Limivivens merdigallinarum</name>
    <dbReference type="NCBI Taxonomy" id="2840859"/>
    <lineage>
        <taxon>Bacteria</taxon>
        <taxon>Bacillati</taxon>
        <taxon>Bacillota</taxon>
        <taxon>Clostridia</taxon>
        <taxon>Lachnospirales</taxon>
        <taxon>Lachnospiraceae</taxon>
        <taxon>Lachnospiraceae incertae sedis</taxon>
        <taxon>Candidatus Limivivens</taxon>
    </lineage>
</organism>
<keyword evidence="2" id="KW-0963">Cytoplasm</keyword>
<dbReference type="InterPro" id="IPR007492">
    <property type="entry name" value="LytTR_DNA-bd_dom"/>
</dbReference>
<dbReference type="InterPro" id="IPR046947">
    <property type="entry name" value="LytR-like"/>
</dbReference>
<dbReference type="GO" id="GO:0000156">
    <property type="term" value="F:phosphorelay response regulator activity"/>
    <property type="evidence" value="ECO:0007669"/>
    <property type="project" value="InterPro"/>
</dbReference>
<keyword evidence="4" id="KW-0010">Activator</keyword>
<feature type="modified residue" description="4-aspartylphosphate" evidence="7">
    <location>
        <position position="60"/>
    </location>
</feature>
<dbReference type="SUPFAM" id="SSF52172">
    <property type="entry name" value="CheY-like"/>
    <property type="match status" value="1"/>
</dbReference>
<evidence type="ECO:0000259" key="9">
    <source>
        <dbReference type="PROSITE" id="PS50930"/>
    </source>
</evidence>
<dbReference type="PANTHER" id="PTHR37299">
    <property type="entry name" value="TRANSCRIPTIONAL REGULATOR-RELATED"/>
    <property type="match status" value="1"/>
</dbReference>
<dbReference type="PROSITE" id="PS50110">
    <property type="entry name" value="RESPONSE_REGULATORY"/>
    <property type="match status" value="1"/>
</dbReference>
<dbReference type="EMBL" id="DVFT01000022">
    <property type="protein sequence ID" value="HIQ95244.1"/>
    <property type="molecule type" value="Genomic_DNA"/>
</dbReference>
<feature type="domain" description="Response regulatory" evidence="8">
    <location>
        <begin position="3"/>
        <end position="127"/>
    </location>
</feature>
<evidence type="ECO:0000256" key="7">
    <source>
        <dbReference type="PROSITE-ProRule" id="PRU00169"/>
    </source>
</evidence>
<evidence type="ECO:0000256" key="6">
    <source>
        <dbReference type="ARBA" id="ARBA00037164"/>
    </source>
</evidence>
<dbReference type="Gene3D" id="3.40.50.2300">
    <property type="match status" value="1"/>
</dbReference>
<dbReference type="InterPro" id="IPR011006">
    <property type="entry name" value="CheY-like_superfamily"/>
</dbReference>
<comment type="function">
    <text evidence="6">Required for high-level post-exponential phase expression of a series of secreted proteins.</text>
</comment>
<name>A0A9D0ZT39_9FIRM</name>
<dbReference type="Pfam" id="PF00072">
    <property type="entry name" value="Response_reg"/>
    <property type="match status" value="1"/>
</dbReference>
<dbReference type="Gene3D" id="2.40.50.1020">
    <property type="entry name" value="LytTr DNA-binding domain"/>
    <property type="match status" value="1"/>
</dbReference>
<dbReference type="SMART" id="SM00448">
    <property type="entry name" value="REC"/>
    <property type="match status" value="1"/>
</dbReference>
<feature type="domain" description="HTH LytTR-type" evidence="9">
    <location>
        <begin position="156"/>
        <end position="247"/>
    </location>
</feature>
<reference evidence="10" key="1">
    <citation type="submission" date="2020-10" db="EMBL/GenBank/DDBJ databases">
        <authorList>
            <person name="Gilroy R."/>
        </authorList>
    </citation>
    <scope>NUCLEOTIDE SEQUENCE</scope>
    <source>
        <strain evidence="10">ChiSjej3B21-11622</strain>
    </source>
</reference>
<dbReference type="Pfam" id="PF04397">
    <property type="entry name" value="LytTR"/>
    <property type="match status" value="1"/>
</dbReference>
<keyword evidence="3" id="KW-0902">Two-component regulatory system</keyword>
<evidence type="ECO:0000256" key="4">
    <source>
        <dbReference type="ARBA" id="ARBA00023159"/>
    </source>
</evidence>
<dbReference type="AlphaFoldDB" id="A0A9D0ZT39"/>
<dbReference type="InterPro" id="IPR001789">
    <property type="entry name" value="Sig_transdc_resp-reg_receiver"/>
</dbReference>
<comment type="function">
    <text evidence="5">May play the central regulatory role in sporulation. It may be an element of the effector pathway responsible for the activation of sporulation genes in response to nutritional stress. Spo0A may act in concert with spo0H (a sigma factor) to control the expression of some genes that are critical to the sporulation process.</text>
</comment>
<evidence type="ECO:0000313" key="10">
    <source>
        <dbReference type="EMBL" id="HIQ95244.1"/>
    </source>
</evidence>
<evidence type="ECO:0000256" key="5">
    <source>
        <dbReference type="ARBA" id="ARBA00024867"/>
    </source>
</evidence>
<dbReference type="SMART" id="SM00850">
    <property type="entry name" value="LytTR"/>
    <property type="match status" value="1"/>
</dbReference>
<keyword evidence="7" id="KW-0597">Phosphoprotein</keyword>
<proteinExistence type="predicted"/>
<dbReference type="GO" id="GO:0003677">
    <property type="term" value="F:DNA binding"/>
    <property type="evidence" value="ECO:0007669"/>
    <property type="project" value="InterPro"/>
</dbReference>
<sequence length="247" mass="28286">MINIYLCDDEPWVRQEIETIIQRQILIHGYDMEIVRSTGNPEELLNLCGQDGGGSIYFLDVELKGSAMDGFELGKKIRALDGGSTIIYITSFANMAFRTFQYHIEAMDYIVKGDGERMRSSIADCLSEVVKRLEAQGKKGERAYYTIRFLDTVRQIPVDEIYYFETSPRAHKVILYASQETIEFPGNLTEIGDELGDSFFRSHRAYLINLNQVKELLLKENALIMKDGSRCLVARNMKSRLLKLLTE</sequence>
<evidence type="ECO:0000313" key="11">
    <source>
        <dbReference type="Proteomes" id="UP000886886"/>
    </source>
</evidence>
<comment type="caution">
    <text evidence="10">The sequence shown here is derived from an EMBL/GenBank/DDBJ whole genome shotgun (WGS) entry which is preliminary data.</text>
</comment>
<gene>
    <name evidence="10" type="ORF">IAB26_01650</name>
</gene>
<evidence type="ECO:0000256" key="2">
    <source>
        <dbReference type="ARBA" id="ARBA00022490"/>
    </source>
</evidence>
<evidence type="ECO:0000256" key="1">
    <source>
        <dbReference type="ARBA" id="ARBA00018672"/>
    </source>
</evidence>
<evidence type="ECO:0000256" key="3">
    <source>
        <dbReference type="ARBA" id="ARBA00023012"/>
    </source>
</evidence>
<dbReference type="PANTHER" id="PTHR37299:SF3">
    <property type="entry name" value="STAGE 0 SPORULATION PROTEIN A HOMOLOG"/>
    <property type="match status" value="1"/>
</dbReference>
<dbReference type="Proteomes" id="UP000886886">
    <property type="component" value="Unassembled WGS sequence"/>
</dbReference>
<evidence type="ECO:0000259" key="8">
    <source>
        <dbReference type="PROSITE" id="PS50110"/>
    </source>
</evidence>
<accession>A0A9D0ZT39</accession>
<reference evidence="10" key="2">
    <citation type="journal article" date="2021" name="PeerJ">
        <title>Extensive microbial diversity within the chicken gut microbiome revealed by metagenomics and culture.</title>
        <authorList>
            <person name="Gilroy R."/>
            <person name="Ravi A."/>
            <person name="Getino M."/>
            <person name="Pursley I."/>
            <person name="Horton D.L."/>
            <person name="Alikhan N.F."/>
            <person name="Baker D."/>
            <person name="Gharbi K."/>
            <person name="Hall N."/>
            <person name="Watson M."/>
            <person name="Adriaenssens E.M."/>
            <person name="Foster-Nyarko E."/>
            <person name="Jarju S."/>
            <person name="Secka A."/>
            <person name="Antonio M."/>
            <person name="Oren A."/>
            <person name="Chaudhuri R.R."/>
            <person name="La Ragione R."/>
            <person name="Hildebrand F."/>
            <person name="Pallen M.J."/>
        </authorList>
    </citation>
    <scope>NUCLEOTIDE SEQUENCE</scope>
    <source>
        <strain evidence="10">ChiSjej3B21-11622</strain>
    </source>
</reference>
<dbReference type="PROSITE" id="PS50930">
    <property type="entry name" value="HTH_LYTTR"/>
    <property type="match status" value="1"/>
</dbReference>